<sequence length="158" mass="17381">MSSGQGNSSAHAPESGTGLDPGGQYHGASSGNSSSIDNALESGTKGGSSAGEHVSYYLIETPVLIKKIFLNGKIDASYYSVNDNKTDIVFQHNCLYVPTFTGKENNIHQIISYCLTEWSSKWIIEENNLDQKFTFNQLYKQNITSQQLYLWSAPMDVV</sequence>
<gene>
    <name evidence="2" type="ORF">OTI717_LOCUS36023</name>
</gene>
<name>A0A819XS99_9BILA</name>
<feature type="compositionally biased region" description="Polar residues" evidence="1">
    <location>
        <begin position="27"/>
        <end position="37"/>
    </location>
</feature>
<dbReference type="AlphaFoldDB" id="A0A819XS99"/>
<evidence type="ECO:0000313" key="3">
    <source>
        <dbReference type="Proteomes" id="UP000663823"/>
    </source>
</evidence>
<feature type="non-terminal residue" evidence="2">
    <location>
        <position position="1"/>
    </location>
</feature>
<accession>A0A819XS99</accession>
<feature type="compositionally biased region" description="Polar residues" evidence="1">
    <location>
        <begin position="1"/>
        <end position="10"/>
    </location>
</feature>
<protein>
    <submittedName>
        <fullName evidence="2">Uncharacterized protein</fullName>
    </submittedName>
</protein>
<feature type="non-terminal residue" evidence="2">
    <location>
        <position position="158"/>
    </location>
</feature>
<evidence type="ECO:0000256" key="1">
    <source>
        <dbReference type="SAM" id="MobiDB-lite"/>
    </source>
</evidence>
<reference evidence="2" key="1">
    <citation type="submission" date="2021-02" db="EMBL/GenBank/DDBJ databases">
        <authorList>
            <person name="Nowell W R."/>
        </authorList>
    </citation>
    <scope>NUCLEOTIDE SEQUENCE</scope>
</reference>
<feature type="region of interest" description="Disordered" evidence="1">
    <location>
        <begin position="1"/>
        <end position="45"/>
    </location>
</feature>
<proteinExistence type="predicted"/>
<dbReference type="Proteomes" id="UP000663823">
    <property type="component" value="Unassembled WGS sequence"/>
</dbReference>
<comment type="caution">
    <text evidence="2">The sequence shown here is derived from an EMBL/GenBank/DDBJ whole genome shotgun (WGS) entry which is preliminary data.</text>
</comment>
<organism evidence="2 3">
    <name type="scientific">Rotaria sordida</name>
    <dbReference type="NCBI Taxonomy" id="392033"/>
    <lineage>
        <taxon>Eukaryota</taxon>
        <taxon>Metazoa</taxon>
        <taxon>Spiralia</taxon>
        <taxon>Gnathifera</taxon>
        <taxon>Rotifera</taxon>
        <taxon>Eurotatoria</taxon>
        <taxon>Bdelloidea</taxon>
        <taxon>Philodinida</taxon>
        <taxon>Philodinidae</taxon>
        <taxon>Rotaria</taxon>
    </lineage>
</organism>
<evidence type="ECO:0000313" key="2">
    <source>
        <dbReference type="EMBL" id="CAF4146866.1"/>
    </source>
</evidence>
<dbReference type="EMBL" id="CAJOAX010014704">
    <property type="protein sequence ID" value="CAF4146866.1"/>
    <property type="molecule type" value="Genomic_DNA"/>
</dbReference>